<dbReference type="SUPFAM" id="SSF51197">
    <property type="entry name" value="Clavaminate synthase-like"/>
    <property type="match status" value="1"/>
</dbReference>
<sequence length="65" mass="7706">MRGEETRYSIGMFSFKNGRIEVPQEFVDDANPLRYKPFHHYDFLTYDKANASHKTISRIKDYCGL</sequence>
<evidence type="ECO:0000313" key="1">
    <source>
        <dbReference type="EMBL" id="KGN45320.1"/>
    </source>
</evidence>
<reference evidence="1 2" key="1">
    <citation type="journal article" date="2009" name="Nat. Genet.">
        <title>The genome of the cucumber, Cucumis sativus L.</title>
        <authorList>
            <person name="Huang S."/>
            <person name="Li R."/>
            <person name="Zhang Z."/>
            <person name="Li L."/>
            <person name="Gu X."/>
            <person name="Fan W."/>
            <person name="Lucas W.J."/>
            <person name="Wang X."/>
            <person name="Xie B."/>
            <person name="Ni P."/>
            <person name="Ren Y."/>
            <person name="Zhu H."/>
            <person name="Li J."/>
            <person name="Lin K."/>
            <person name="Jin W."/>
            <person name="Fei Z."/>
            <person name="Li G."/>
            <person name="Staub J."/>
            <person name="Kilian A."/>
            <person name="van der Vossen E.A."/>
            <person name="Wu Y."/>
            <person name="Guo J."/>
            <person name="He J."/>
            <person name="Jia Z."/>
            <person name="Ren Y."/>
            <person name="Tian G."/>
            <person name="Lu Y."/>
            <person name="Ruan J."/>
            <person name="Qian W."/>
            <person name="Wang M."/>
            <person name="Huang Q."/>
            <person name="Li B."/>
            <person name="Xuan Z."/>
            <person name="Cao J."/>
            <person name="Asan"/>
            <person name="Wu Z."/>
            <person name="Zhang J."/>
            <person name="Cai Q."/>
            <person name="Bai Y."/>
            <person name="Zhao B."/>
            <person name="Han Y."/>
            <person name="Li Y."/>
            <person name="Li X."/>
            <person name="Wang S."/>
            <person name="Shi Q."/>
            <person name="Liu S."/>
            <person name="Cho W.K."/>
            <person name="Kim J.Y."/>
            <person name="Xu Y."/>
            <person name="Heller-Uszynska K."/>
            <person name="Miao H."/>
            <person name="Cheng Z."/>
            <person name="Zhang S."/>
            <person name="Wu J."/>
            <person name="Yang Y."/>
            <person name="Kang H."/>
            <person name="Li M."/>
            <person name="Liang H."/>
            <person name="Ren X."/>
            <person name="Shi Z."/>
            <person name="Wen M."/>
            <person name="Jian M."/>
            <person name="Yang H."/>
            <person name="Zhang G."/>
            <person name="Yang Z."/>
            <person name="Chen R."/>
            <person name="Liu S."/>
            <person name="Li J."/>
            <person name="Ma L."/>
            <person name="Liu H."/>
            <person name="Zhou Y."/>
            <person name="Zhao J."/>
            <person name="Fang X."/>
            <person name="Li G."/>
            <person name="Fang L."/>
            <person name="Li Y."/>
            <person name="Liu D."/>
            <person name="Zheng H."/>
            <person name="Zhang Y."/>
            <person name="Qin N."/>
            <person name="Li Z."/>
            <person name="Yang G."/>
            <person name="Yang S."/>
            <person name="Bolund L."/>
            <person name="Kristiansen K."/>
            <person name="Zheng H."/>
            <person name="Li S."/>
            <person name="Zhang X."/>
            <person name="Yang H."/>
            <person name="Wang J."/>
            <person name="Sun R."/>
            <person name="Zhang B."/>
            <person name="Jiang S."/>
            <person name="Wang J."/>
            <person name="Du Y."/>
            <person name="Li S."/>
        </authorList>
    </citation>
    <scope>NUCLEOTIDE SEQUENCE [LARGE SCALE GENOMIC DNA]</scope>
    <source>
        <strain evidence="2">cv. 9930</strain>
    </source>
</reference>
<proteinExistence type="predicted"/>
<gene>
    <name evidence="1" type="ORF">Csa_7G434965</name>
</gene>
<reference evidence="1 2" key="2">
    <citation type="journal article" date="2009" name="PLoS ONE">
        <title>An integrated genetic and cytogenetic map of the cucumber genome.</title>
        <authorList>
            <person name="Ren Y."/>
            <person name="Zhang Z."/>
            <person name="Liu J."/>
            <person name="Staub J.E."/>
            <person name="Han Y."/>
            <person name="Cheng Z."/>
            <person name="Li X."/>
            <person name="Lu J."/>
            <person name="Miao H."/>
            <person name="Kang H."/>
            <person name="Xie B."/>
            <person name="Gu X."/>
            <person name="Wang X."/>
            <person name="Du Y."/>
            <person name="Jin W."/>
            <person name="Huang S."/>
        </authorList>
    </citation>
    <scope>NUCLEOTIDE SEQUENCE [LARGE SCALE GENOMIC DNA]</scope>
    <source>
        <strain evidence="2">cv. 9930</strain>
    </source>
</reference>
<dbReference type="EMBL" id="CM002928">
    <property type="protein sequence ID" value="KGN45320.1"/>
    <property type="molecule type" value="Genomic_DNA"/>
</dbReference>
<dbReference type="OMA" id="HHYDFLT"/>
<dbReference type="Proteomes" id="UP000029981">
    <property type="component" value="Chromosome 7"/>
</dbReference>
<reference evidence="1 2" key="3">
    <citation type="journal article" date="2010" name="BMC Genomics">
        <title>Transcriptome sequencing and comparative analysis of cucumber flowers with different sex types.</title>
        <authorList>
            <person name="Guo S."/>
            <person name="Zheng Y."/>
            <person name="Joung J.G."/>
            <person name="Liu S."/>
            <person name="Zhang Z."/>
            <person name="Crasta O.R."/>
            <person name="Sobral B.W."/>
            <person name="Xu Y."/>
            <person name="Huang S."/>
            <person name="Fei Z."/>
        </authorList>
    </citation>
    <scope>NUCLEOTIDE SEQUENCE [LARGE SCALE GENOMIC DNA]</scope>
    <source>
        <strain evidence="2">cv. 9930</strain>
    </source>
</reference>
<keyword evidence="2" id="KW-1185">Reference proteome</keyword>
<name>A0A0A0K6G4_CUCSA</name>
<protein>
    <submittedName>
        <fullName evidence="1">Uncharacterized protein</fullName>
    </submittedName>
</protein>
<evidence type="ECO:0000313" key="2">
    <source>
        <dbReference type="Proteomes" id="UP000029981"/>
    </source>
</evidence>
<dbReference type="Gramene" id="KGN45320">
    <property type="protein sequence ID" value="KGN45320"/>
    <property type="gene ID" value="Csa_7G434965"/>
</dbReference>
<organism evidence="1 2">
    <name type="scientific">Cucumis sativus</name>
    <name type="common">Cucumber</name>
    <dbReference type="NCBI Taxonomy" id="3659"/>
    <lineage>
        <taxon>Eukaryota</taxon>
        <taxon>Viridiplantae</taxon>
        <taxon>Streptophyta</taxon>
        <taxon>Embryophyta</taxon>
        <taxon>Tracheophyta</taxon>
        <taxon>Spermatophyta</taxon>
        <taxon>Magnoliopsida</taxon>
        <taxon>eudicotyledons</taxon>
        <taxon>Gunneridae</taxon>
        <taxon>Pentapetalae</taxon>
        <taxon>rosids</taxon>
        <taxon>fabids</taxon>
        <taxon>Cucurbitales</taxon>
        <taxon>Cucurbitaceae</taxon>
        <taxon>Benincaseae</taxon>
        <taxon>Cucumis</taxon>
    </lineage>
</organism>
<dbReference type="AlphaFoldDB" id="A0A0A0K6G4"/>
<reference evidence="1 2" key="4">
    <citation type="journal article" date="2011" name="BMC Genomics">
        <title>RNA-Seq improves annotation of protein-coding genes in the cucumber genome.</title>
        <authorList>
            <person name="Li Z."/>
            <person name="Zhang Z."/>
            <person name="Yan P."/>
            <person name="Huang S."/>
            <person name="Fei Z."/>
            <person name="Lin K."/>
        </authorList>
    </citation>
    <scope>NUCLEOTIDE SEQUENCE [LARGE SCALE GENOMIC DNA]</scope>
    <source>
        <strain evidence="2">cv. 9930</strain>
    </source>
</reference>
<accession>A0A0A0K6G4</accession>